<proteinExistence type="predicted"/>
<protein>
    <submittedName>
        <fullName evidence="1">Uncharacterized protein</fullName>
    </submittedName>
</protein>
<accession>A0A0F9VPR6</accession>
<evidence type="ECO:0000313" key="1">
    <source>
        <dbReference type="EMBL" id="KKN75456.1"/>
    </source>
</evidence>
<dbReference type="EMBL" id="LAZR01000310">
    <property type="protein sequence ID" value="KKN75456.1"/>
    <property type="molecule type" value="Genomic_DNA"/>
</dbReference>
<sequence>MCETRKEFETRYGLSRIITTGNPTQKSIAAELNVAVVQMYAPKSTWWNRNHNGRAEWYYICKIRKGWVN</sequence>
<gene>
    <name evidence="1" type="ORF">LCGC14_0380770</name>
</gene>
<dbReference type="AlphaFoldDB" id="A0A0F9VPR6"/>
<organism evidence="1">
    <name type="scientific">marine sediment metagenome</name>
    <dbReference type="NCBI Taxonomy" id="412755"/>
    <lineage>
        <taxon>unclassified sequences</taxon>
        <taxon>metagenomes</taxon>
        <taxon>ecological metagenomes</taxon>
    </lineage>
</organism>
<reference evidence="1" key="1">
    <citation type="journal article" date="2015" name="Nature">
        <title>Complex archaea that bridge the gap between prokaryotes and eukaryotes.</title>
        <authorList>
            <person name="Spang A."/>
            <person name="Saw J.H."/>
            <person name="Jorgensen S.L."/>
            <person name="Zaremba-Niedzwiedzka K."/>
            <person name="Martijn J."/>
            <person name="Lind A.E."/>
            <person name="van Eijk R."/>
            <person name="Schleper C."/>
            <person name="Guy L."/>
            <person name="Ettema T.J."/>
        </authorList>
    </citation>
    <scope>NUCLEOTIDE SEQUENCE</scope>
</reference>
<name>A0A0F9VPR6_9ZZZZ</name>
<comment type="caution">
    <text evidence="1">The sequence shown here is derived from an EMBL/GenBank/DDBJ whole genome shotgun (WGS) entry which is preliminary data.</text>
</comment>